<dbReference type="VEuPathDB" id="FungiDB:MYCFIDRAFT_40475"/>
<name>M3AYX0_PSEFD</name>
<accession>M3AYX0</accession>
<dbReference type="Proteomes" id="UP000016932">
    <property type="component" value="Unassembled WGS sequence"/>
</dbReference>
<gene>
    <name evidence="1" type="ORF">MYCFIDRAFT_40475</name>
</gene>
<organism evidence="1 2">
    <name type="scientific">Pseudocercospora fijiensis (strain CIRAD86)</name>
    <name type="common">Black leaf streak disease fungus</name>
    <name type="synonym">Mycosphaerella fijiensis</name>
    <dbReference type="NCBI Taxonomy" id="383855"/>
    <lineage>
        <taxon>Eukaryota</taxon>
        <taxon>Fungi</taxon>
        <taxon>Dikarya</taxon>
        <taxon>Ascomycota</taxon>
        <taxon>Pezizomycotina</taxon>
        <taxon>Dothideomycetes</taxon>
        <taxon>Dothideomycetidae</taxon>
        <taxon>Mycosphaerellales</taxon>
        <taxon>Mycosphaerellaceae</taxon>
        <taxon>Pseudocercospora</taxon>
    </lineage>
</organism>
<dbReference type="EMBL" id="KB446559">
    <property type="protein sequence ID" value="EME82368.1"/>
    <property type="molecule type" value="Genomic_DNA"/>
</dbReference>
<sequence length="321" mass="37065">MARHDSLLSNGEDSRPNPRAYITLITRANYLAGVVMLAHTLREQGSKYPLIVLYTASLSATAVKALELEAERSDLILRKCDLLIPPARHQLNVAVDRFTDTWTKLRVFEAFNEGFETLCYLDADMMLFGSMDGVFEDAATLPLNFVAAVHDCVCSPDKMPWTPASYTKENCALTRQTHPKALLKSQTVKPESIDTYHLFNSGMFVFHPRKELWNDLLDFFTMTDLLSSFKFPDQDFMVHFFRNRWMSLSWKYNAVKTMAYRHQNIWREEGIVCLHYIVDKPWAKRIGQDGVAGFKKQDGTTHGWWWSAYENWVGVNEWKAN</sequence>
<evidence type="ECO:0000313" key="1">
    <source>
        <dbReference type="EMBL" id="EME82368.1"/>
    </source>
</evidence>
<dbReference type="GO" id="GO:0016757">
    <property type="term" value="F:glycosyltransferase activity"/>
    <property type="evidence" value="ECO:0007669"/>
    <property type="project" value="InterPro"/>
</dbReference>
<evidence type="ECO:0000313" key="2">
    <source>
        <dbReference type="Proteomes" id="UP000016932"/>
    </source>
</evidence>
<dbReference type="GeneID" id="19339349"/>
<dbReference type="eggNOG" id="KOG1950">
    <property type="taxonomic scope" value="Eukaryota"/>
</dbReference>
<dbReference type="InterPro" id="IPR029044">
    <property type="entry name" value="Nucleotide-diphossugar_trans"/>
</dbReference>
<dbReference type="InterPro" id="IPR002495">
    <property type="entry name" value="Glyco_trans_8"/>
</dbReference>
<reference evidence="1 2" key="1">
    <citation type="journal article" date="2012" name="PLoS Pathog.">
        <title>Diverse lifestyles and strategies of plant pathogenesis encoded in the genomes of eighteen Dothideomycetes fungi.</title>
        <authorList>
            <person name="Ohm R.A."/>
            <person name="Feau N."/>
            <person name="Henrissat B."/>
            <person name="Schoch C.L."/>
            <person name="Horwitz B.A."/>
            <person name="Barry K.W."/>
            <person name="Condon B.J."/>
            <person name="Copeland A.C."/>
            <person name="Dhillon B."/>
            <person name="Glaser F."/>
            <person name="Hesse C.N."/>
            <person name="Kosti I."/>
            <person name="LaButti K."/>
            <person name="Lindquist E.A."/>
            <person name="Lucas S."/>
            <person name="Salamov A.A."/>
            <person name="Bradshaw R.E."/>
            <person name="Ciuffetti L."/>
            <person name="Hamelin R.C."/>
            <person name="Kema G.H.J."/>
            <person name="Lawrence C."/>
            <person name="Scott J.A."/>
            <person name="Spatafora J.W."/>
            <person name="Turgeon B.G."/>
            <person name="de Wit P.J.G.M."/>
            <person name="Zhong S."/>
            <person name="Goodwin S.B."/>
            <person name="Grigoriev I.V."/>
        </authorList>
    </citation>
    <scope>NUCLEOTIDE SEQUENCE [LARGE SCALE GENOMIC DNA]</scope>
    <source>
        <strain evidence="1 2">CIRAD86</strain>
    </source>
</reference>
<proteinExistence type="predicted"/>
<keyword evidence="2" id="KW-1185">Reference proteome</keyword>
<dbReference type="InterPro" id="IPR050587">
    <property type="entry name" value="GNT1/Glycosyltrans_8"/>
</dbReference>
<dbReference type="SUPFAM" id="SSF53448">
    <property type="entry name" value="Nucleotide-diphospho-sugar transferases"/>
    <property type="match status" value="1"/>
</dbReference>
<dbReference type="PANTHER" id="PTHR11183">
    <property type="entry name" value="GLYCOGENIN SUBFAMILY MEMBER"/>
    <property type="match status" value="1"/>
</dbReference>
<dbReference type="HOGENOM" id="CLU_049943_0_0_1"/>
<dbReference type="KEGG" id="pfj:MYCFIDRAFT_40475"/>
<dbReference type="STRING" id="383855.M3AYX0"/>
<protein>
    <submittedName>
        <fullName evidence="1">Glycosyltransferase family 8 protein</fullName>
    </submittedName>
</protein>
<dbReference type="AlphaFoldDB" id="M3AYX0"/>
<dbReference type="RefSeq" id="XP_007927001.1">
    <property type="nucleotide sequence ID" value="XM_007928810.1"/>
</dbReference>
<keyword evidence="1" id="KW-0808">Transferase</keyword>
<dbReference type="Pfam" id="PF01501">
    <property type="entry name" value="Glyco_transf_8"/>
    <property type="match status" value="1"/>
</dbReference>
<dbReference type="Gene3D" id="3.90.550.10">
    <property type="entry name" value="Spore Coat Polysaccharide Biosynthesis Protein SpsA, Chain A"/>
    <property type="match status" value="1"/>
</dbReference>
<dbReference type="OrthoDB" id="2014201at2759"/>